<reference evidence="7 8" key="1">
    <citation type="journal article" date="2011" name="PLoS Genet.">
        <title>Genome sequencing and comparative transcriptomics of the model entomopathogenic fungi Metarhizium anisopliae and M. acridum.</title>
        <authorList>
            <person name="Gao Q."/>
            <person name="Jin K."/>
            <person name="Ying S.H."/>
            <person name="Zhang Y."/>
            <person name="Xiao G."/>
            <person name="Shang Y."/>
            <person name="Duan Z."/>
            <person name="Hu X."/>
            <person name="Xie X.Q."/>
            <person name="Zhou G."/>
            <person name="Peng G."/>
            <person name="Luo Z."/>
            <person name="Huang W."/>
            <person name="Wang B."/>
            <person name="Fang W."/>
            <person name="Wang S."/>
            <person name="Zhong Y."/>
            <person name="Ma L.J."/>
            <person name="St Leger R.J."/>
            <person name="Zhao G.P."/>
            <person name="Pei Y."/>
            <person name="Feng M.G."/>
            <person name="Xia Y."/>
            <person name="Wang C."/>
        </authorList>
    </citation>
    <scope>NUCLEOTIDE SEQUENCE [LARGE SCALE GENOMIC DNA]</scope>
    <source>
        <strain evidence="8">ARSEF 23 / ATCC MYA-3075</strain>
    </source>
</reference>
<dbReference type="Proteomes" id="UP000002498">
    <property type="component" value="Unassembled WGS sequence"/>
</dbReference>
<reference evidence="7 8" key="2">
    <citation type="journal article" date="2014" name="Proc. Natl. Acad. Sci. U.S.A.">
        <title>Trajectory and genomic determinants of fungal-pathogen speciation and host adaptation.</title>
        <authorList>
            <person name="Hu X."/>
            <person name="Xiao G."/>
            <person name="Zheng P."/>
            <person name="Shang Y."/>
            <person name="Su Y."/>
            <person name="Zhang X."/>
            <person name="Liu X."/>
            <person name="Zhan S."/>
            <person name="St Leger R.J."/>
            <person name="Wang C."/>
        </authorList>
    </citation>
    <scope>GENOME REANNOTATION</scope>
    <source>
        <strain evidence="8">ARSEF 23 / ATCC MYA-3075</strain>
    </source>
</reference>
<dbReference type="InterPro" id="IPR016169">
    <property type="entry name" value="FAD-bd_PCMH_sub2"/>
</dbReference>
<dbReference type="GeneID" id="19255218"/>
<comment type="similarity">
    <text evidence="2">Belongs to the oxygen-dependent FAD-linked oxidoreductase family.</text>
</comment>
<comment type="caution">
    <text evidence="7">The sequence shown here is derived from an EMBL/GenBank/DDBJ whole genome shotgun (WGS) entry which is preliminary data.</text>
</comment>
<dbReference type="InterPro" id="IPR006094">
    <property type="entry name" value="Oxid_FAD_bind_N"/>
</dbReference>
<dbReference type="Gene3D" id="3.30.43.10">
    <property type="entry name" value="Uridine Diphospho-n-acetylenolpyruvylglucosamine Reductase, domain 2"/>
    <property type="match status" value="1"/>
</dbReference>
<keyword evidence="8" id="KW-1185">Reference proteome</keyword>
<dbReference type="EMBL" id="ADNJ02000008">
    <property type="protein sequence ID" value="EFZ03858.1"/>
    <property type="molecule type" value="Genomic_DNA"/>
</dbReference>
<dbReference type="GO" id="GO:0016491">
    <property type="term" value="F:oxidoreductase activity"/>
    <property type="evidence" value="ECO:0007669"/>
    <property type="project" value="UniProtKB-KW"/>
</dbReference>
<evidence type="ECO:0000256" key="3">
    <source>
        <dbReference type="ARBA" id="ARBA00022630"/>
    </source>
</evidence>
<dbReference type="PANTHER" id="PTHR42973:SF39">
    <property type="entry name" value="FAD-BINDING PCMH-TYPE DOMAIN-CONTAINING PROTEIN"/>
    <property type="match status" value="1"/>
</dbReference>
<comment type="cofactor">
    <cofactor evidence="1">
        <name>FAD</name>
        <dbReference type="ChEBI" id="CHEBI:57692"/>
    </cofactor>
</comment>
<accession>E9EKB7</accession>
<dbReference type="InterPro" id="IPR036318">
    <property type="entry name" value="FAD-bd_PCMH-like_sf"/>
</dbReference>
<evidence type="ECO:0000256" key="4">
    <source>
        <dbReference type="ARBA" id="ARBA00022827"/>
    </source>
</evidence>
<organism evidence="7 8">
    <name type="scientific">Metarhizium robertsii (strain ARSEF 23 / ATCC MYA-3075)</name>
    <name type="common">Metarhizium anisopliae (strain ARSEF 23)</name>
    <dbReference type="NCBI Taxonomy" id="655844"/>
    <lineage>
        <taxon>Eukaryota</taxon>
        <taxon>Fungi</taxon>
        <taxon>Dikarya</taxon>
        <taxon>Ascomycota</taxon>
        <taxon>Pezizomycotina</taxon>
        <taxon>Sordariomycetes</taxon>
        <taxon>Hypocreomycetidae</taxon>
        <taxon>Hypocreales</taxon>
        <taxon>Clavicipitaceae</taxon>
        <taxon>Metarhizium</taxon>
    </lineage>
</organism>
<gene>
    <name evidence="7" type="ORF">MAA_00932</name>
</gene>
<dbReference type="PANTHER" id="PTHR42973">
    <property type="entry name" value="BINDING OXIDOREDUCTASE, PUTATIVE (AFU_ORTHOLOGUE AFUA_1G17690)-RELATED"/>
    <property type="match status" value="1"/>
</dbReference>
<feature type="domain" description="FAD-binding PCMH-type" evidence="6">
    <location>
        <begin position="41"/>
        <end position="212"/>
    </location>
</feature>
<dbReference type="OrthoDB" id="415825at2759"/>
<evidence type="ECO:0000256" key="5">
    <source>
        <dbReference type="ARBA" id="ARBA00023002"/>
    </source>
</evidence>
<dbReference type="SUPFAM" id="SSF56176">
    <property type="entry name" value="FAD-binding/transporter-associated domain-like"/>
    <property type="match status" value="1"/>
</dbReference>
<protein>
    <submittedName>
        <fullName evidence="7">FAD-binding, type 2</fullName>
    </submittedName>
</protein>
<dbReference type="HOGENOM" id="CLU_018354_10_0_1"/>
<dbReference type="InterPro" id="IPR016167">
    <property type="entry name" value="FAD-bd_PCMH_sub1"/>
</dbReference>
<evidence type="ECO:0000256" key="1">
    <source>
        <dbReference type="ARBA" id="ARBA00001974"/>
    </source>
</evidence>
<dbReference type="InterPro" id="IPR016166">
    <property type="entry name" value="FAD-bd_PCMH"/>
</dbReference>
<dbReference type="AlphaFoldDB" id="E9EKB7"/>
<dbReference type="PROSITE" id="PS51387">
    <property type="entry name" value="FAD_PCMH"/>
    <property type="match status" value="1"/>
</dbReference>
<evidence type="ECO:0000256" key="2">
    <source>
        <dbReference type="ARBA" id="ARBA00005466"/>
    </source>
</evidence>
<dbReference type="Pfam" id="PF01565">
    <property type="entry name" value="FAD_binding_4"/>
    <property type="match status" value="1"/>
</dbReference>
<evidence type="ECO:0000313" key="8">
    <source>
        <dbReference type="Proteomes" id="UP000002498"/>
    </source>
</evidence>
<keyword evidence="3" id="KW-0285">Flavoprotein</keyword>
<dbReference type="PROSITE" id="PS00862">
    <property type="entry name" value="OX2_COVAL_FAD"/>
    <property type="match status" value="1"/>
</dbReference>
<dbReference type="InterPro" id="IPR006093">
    <property type="entry name" value="Oxy_OxRdtase_FAD_BS"/>
</dbReference>
<proteinExistence type="inferred from homology"/>
<dbReference type="RefSeq" id="XP_007817121.1">
    <property type="nucleotide sequence ID" value="XM_007818930.1"/>
</dbReference>
<dbReference type="GO" id="GO:0071949">
    <property type="term" value="F:FAD binding"/>
    <property type="evidence" value="ECO:0007669"/>
    <property type="project" value="InterPro"/>
</dbReference>
<dbReference type="InterPro" id="IPR050416">
    <property type="entry name" value="FAD-linked_Oxidoreductase"/>
</dbReference>
<keyword evidence="4" id="KW-0274">FAD</keyword>
<evidence type="ECO:0000259" key="6">
    <source>
        <dbReference type="PROSITE" id="PS51387"/>
    </source>
</evidence>
<dbReference type="Gene3D" id="3.40.462.20">
    <property type="match status" value="1"/>
</dbReference>
<keyword evidence="5" id="KW-0560">Oxidoreductase</keyword>
<sequence length="413" mass="44355">MFSKLSSKTSFSDFPPAGFKGKIFRPAGQGYAEACRIPNVRGGNRPALIARCFDADDVVLAVKYCDMHNQPLAVRSGGHGIDGYAMPKNAFVIDTTLMKKVEVDPVTGITTVAAGMILGEMDAATQEHGYVVPAGTVSETGVAGLTLGGDFGYLTRRFGLTVDNLLSVNVMTVDGQKLMASETENPELFWGLCGAGHNLAIATSFTYQAQKIGPQVMSGYIIYRIEDAVAILSEMDKIMRAAPLELSVYPVVLPAPPLPGLPEQMVNFPLLVLIIVFTGEPPKYEEAMTGIRDLGDALVDMVHHCSWLEANSLLDVLAPPGRRQHSRGGYLKAITPTVAATVADRIRTAPAPTVDGPSVAVAFHCLGGAMHEHSEESKAFSRENASWMVEAFGQWVGREKDVEFVGWIDGITP</sequence>
<dbReference type="KEGG" id="maj:MAA_00932"/>
<dbReference type="Gene3D" id="3.30.465.10">
    <property type="match status" value="1"/>
</dbReference>
<name>E9EKB7_METRA</name>
<evidence type="ECO:0000313" key="7">
    <source>
        <dbReference type="EMBL" id="EFZ03858.1"/>
    </source>
</evidence>